<proteinExistence type="predicted"/>
<dbReference type="EMBL" id="ODYU01001894">
    <property type="protein sequence ID" value="SOQ38741.1"/>
    <property type="molecule type" value="Genomic_DNA"/>
</dbReference>
<evidence type="ECO:0000313" key="2">
    <source>
        <dbReference type="EMBL" id="SOQ38741.1"/>
    </source>
</evidence>
<dbReference type="AlphaFoldDB" id="A0A2H1VD69"/>
<feature type="region of interest" description="Disordered" evidence="1">
    <location>
        <begin position="175"/>
        <end position="195"/>
    </location>
</feature>
<feature type="compositionally biased region" description="Polar residues" evidence="1">
    <location>
        <begin position="28"/>
        <end position="39"/>
    </location>
</feature>
<evidence type="ECO:0000256" key="1">
    <source>
        <dbReference type="SAM" id="MobiDB-lite"/>
    </source>
</evidence>
<sequence>MTVDEAKEVSYVASDGKRPVPPLDTRNTRGVTGVSNHPMSSPALGEVRGSVRLLLTKNHPVPSPAFEPAVRERRSYATFIAPSLSHCSVIDHSDTITYHLMVSNCRRPWTLETPEALQVRCLLGVRNLRVVGESGIEKIGKGGIGPSVTSLTQRKRCFTSVFSSAVVSLRLSRPSSAERPNYPPSQSSPTTHKFLTPKKAGNALVTLLVFRVPGTTICGSHKELIRAGIEPTTRCAAVSCPATAPTVQSKLILTIKNGVSLLPYTGHNSRLRKIFEKSPVLLCPTREPNPRPHSHVIGGEPIAIYRAHFQTPCYHGEIFEKPKKAQLYFARPGNLTQDPLLPEAQLRPSQSPIPQQPLNSLSPKRQSTCNASNVSTVYRRRRLLTIRSGKLLLSFFRLFENFSVVARSLEMCPVYGNRLTSYYMGLITQMKLDCLVDRVVASATAEQGVSGSIPGSGKVLLGFFRIFENFSVVARSLELCPGYGNRLTPYYIGLITQMKSETTICGSHKELLRAGIEPATRCAASLVEWSQVRLPDKGSRVRFPGRANVLLGFYEFSNSVIALVSGILLGILPKAHPLLHGTYHTNGEKWVYIGVSLLPYYPGYNSRLRATTEKFSKNRKKTSNTLPYPGIEPETLCPAVALAITRTTRQSIFFLRYMSVNEQMGHVMWSQVRLPDKEFRIRVESDKVLLDIFRLFENFSVVARSLELCPGIGKIDEDSHNETQRCGCFTSVYCSAVVSLRLSRHNSAEAWRSHTSNQSPPPMDTPEALQIRCRRFEVRNLRVVGESGIGEIWKGPSVTSLTQRNNCYTSVYSSAVV</sequence>
<name>A0A2H1VD69_SPOFR</name>
<protein>
    <submittedName>
        <fullName evidence="2">SFRICE_006559</fullName>
    </submittedName>
</protein>
<feature type="region of interest" description="Disordered" evidence="1">
    <location>
        <begin position="1"/>
        <end position="42"/>
    </location>
</feature>
<accession>A0A2H1VD69</accession>
<feature type="region of interest" description="Disordered" evidence="1">
    <location>
        <begin position="345"/>
        <end position="367"/>
    </location>
</feature>
<feature type="compositionally biased region" description="Polar residues" evidence="1">
    <location>
        <begin position="184"/>
        <end position="193"/>
    </location>
</feature>
<feature type="compositionally biased region" description="Polar residues" evidence="1">
    <location>
        <begin position="347"/>
        <end position="367"/>
    </location>
</feature>
<reference evidence="2" key="1">
    <citation type="submission" date="2016-07" db="EMBL/GenBank/DDBJ databases">
        <authorList>
            <person name="Bretaudeau A."/>
        </authorList>
    </citation>
    <scope>NUCLEOTIDE SEQUENCE</scope>
    <source>
        <strain evidence="2">Rice</strain>
        <tissue evidence="2">Whole body</tissue>
    </source>
</reference>
<organism evidence="2">
    <name type="scientific">Spodoptera frugiperda</name>
    <name type="common">Fall armyworm</name>
    <dbReference type="NCBI Taxonomy" id="7108"/>
    <lineage>
        <taxon>Eukaryota</taxon>
        <taxon>Metazoa</taxon>
        <taxon>Ecdysozoa</taxon>
        <taxon>Arthropoda</taxon>
        <taxon>Hexapoda</taxon>
        <taxon>Insecta</taxon>
        <taxon>Pterygota</taxon>
        <taxon>Neoptera</taxon>
        <taxon>Endopterygota</taxon>
        <taxon>Lepidoptera</taxon>
        <taxon>Glossata</taxon>
        <taxon>Ditrysia</taxon>
        <taxon>Noctuoidea</taxon>
        <taxon>Noctuidae</taxon>
        <taxon>Amphipyrinae</taxon>
        <taxon>Spodoptera</taxon>
    </lineage>
</organism>
<gene>
    <name evidence="2" type="ORF">SFRICE_006559</name>
</gene>